<dbReference type="Proteomes" id="UP001458880">
    <property type="component" value="Unassembled WGS sequence"/>
</dbReference>
<comment type="caution">
    <text evidence="1">The sequence shown here is derived from an EMBL/GenBank/DDBJ whole genome shotgun (WGS) entry which is preliminary data.</text>
</comment>
<evidence type="ECO:0000313" key="2">
    <source>
        <dbReference type="Proteomes" id="UP001458880"/>
    </source>
</evidence>
<name>A0AAW1KNH8_POPJA</name>
<dbReference type="AlphaFoldDB" id="A0AAW1KNH8"/>
<protein>
    <recommendedName>
        <fullName evidence="3">HTH psq-type domain-containing protein</fullName>
    </recommendedName>
</protein>
<organism evidence="1 2">
    <name type="scientific">Popillia japonica</name>
    <name type="common">Japanese beetle</name>
    <dbReference type="NCBI Taxonomy" id="7064"/>
    <lineage>
        <taxon>Eukaryota</taxon>
        <taxon>Metazoa</taxon>
        <taxon>Ecdysozoa</taxon>
        <taxon>Arthropoda</taxon>
        <taxon>Hexapoda</taxon>
        <taxon>Insecta</taxon>
        <taxon>Pterygota</taxon>
        <taxon>Neoptera</taxon>
        <taxon>Endopterygota</taxon>
        <taxon>Coleoptera</taxon>
        <taxon>Polyphaga</taxon>
        <taxon>Scarabaeiformia</taxon>
        <taxon>Scarabaeidae</taxon>
        <taxon>Rutelinae</taxon>
        <taxon>Popillia</taxon>
    </lineage>
</organism>
<proteinExistence type="predicted"/>
<keyword evidence="2" id="KW-1185">Reference proteome</keyword>
<evidence type="ECO:0000313" key="1">
    <source>
        <dbReference type="EMBL" id="KAK9721130.1"/>
    </source>
</evidence>
<reference evidence="1 2" key="1">
    <citation type="journal article" date="2024" name="BMC Genomics">
        <title>De novo assembly and annotation of Popillia japonica's genome with initial clues to its potential as an invasive pest.</title>
        <authorList>
            <person name="Cucini C."/>
            <person name="Boschi S."/>
            <person name="Funari R."/>
            <person name="Cardaioli E."/>
            <person name="Iannotti N."/>
            <person name="Marturano G."/>
            <person name="Paoli F."/>
            <person name="Bruttini M."/>
            <person name="Carapelli A."/>
            <person name="Frati F."/>
            <person name="Nardi F."/>
        </authorList>
    </citation>
    <scope>NUCLEOTIDE SEQUENCE [LARGE SCALE GENOMIC DNA]</scope>
    <source>
        <strain evidence="1">DMR45628</strain>
    </source>
</reference>
<gene>
    <name evidence="1" type="ORF">QE152_g21723</name>
</gene>
<evidence type="ECO:0008006" key="3">
    <source>
        <dbReference type="Google" id="ProtNLM"/>
    </source>
</evidence>
<sequence length="151" mass="17707">MEIEGAPSRFVPSSKIYAPLLQMPFKWKSKGRHPVSSPVLKRAVLEVISDDGKMRSTARKYDIDKMTLSRYVQKYKKDTRTTFWPKFNTCQIFTNEEENLLADYIIETANFNYSLTPQQTQKFVFQFATENNKKNPQNWILDRNLAQLKTS</sequence>
<accession>A0AAW1KNH8</accession>
<dbReference type="EMBL" id="JASPKY010000203">
    <property type="protein sequence ID" value="KAK9721130.1"/>
    <property type="molecule type" value="Genomic_DNA"/>
</dbReference>